<dbReference type="Proteomes" id="UP001149163">
    <property type="component" value="Unassembled WGS sequence"/>
</dbReference>
<dbReference type="RefSeq" id="XP_056539767.1">
    <property type="nucleotide sequence ID" value="XM_056692061.1"/>
</dbReference>
<dbReference type="GeneID" id="81431237"/>
<comment type="caution">
    <text evidence="1">The sequence shown here is derived from an EMBL/GenBank/DDBJ whole genome shotgun (WGS) entry which is preliminary data.</text>
</comment>
<reference evidence="1" key="1">
    <citation type="submission" date="2022-11" db="EMBL/GenBank/DDBJ databases">
        <authorList>
            <person name="Petersen C."/>
        </authorList>
    </citation>
    <scope>NUCLEOTIDE SEQUENCE</scope>
    <source>
        <strain evidence="1">IBT 26290</strain>
    </source>
</reference>
<name>A0A9W9LG61_9EURO</name>
<keyword evidence="2" id="KW-1185">Reference proteome</keyword>
<organism evidence="1 2">
    <name type="scientific">Penicillium canariense</name>
    <dbReference type="NCBI Taxonomy" id="189055"/>
    <lineage>
        <taxon>Eukaryota</taxon>
        <taxon>Fungi</taxon>
        <taxon>Dikarya</taxon>
        <taxon>Ascomycota</taxon>
        <taxon>Pezizomycotina</taxon>
        <taxon>Eurotiomycetes</taxon>
        <taxon>Eurotiomycetidae</taxon>
        <taxon>Eurotiales</taxon>
        <taxon>Aspergillaceae</taxon>
        <taxon>Penicillium</taxon>
    </lineage>
</organism>
<dbReference type="AlphaFoldDB" id="A0A9W9LG61"/>
<evidence type="ECO:0000313" key="2">
    <source>
        <dbReference type="Proteomes" id="UP001149163"/>
    </source>
</evidence>
<protein>
    <submittedName>
        <fullName evidence="1">Uncharacterized protein</fullName>
    </submittedName>
</protein>
<sequence>MSWLGIVLAAHINGCRDQHGQIEGRGLNPSRTTTEVPEGAEFGQQAGTGDPFSTYDRTVGGKCDPITEY</sequence>
<proteinExistence type="predicted"/>
<evidence type="ECO:0000313" key="1">
    <source>
        <dbReference type="EMBL" id="KAJ5153459.1"/>
    </source>
</evidence>
<accession>A0A9W9LG61</accession>
<gene>
    <name evidence="1" type="ORF">N7482_009937</name>
</gene>
<dbReference type="EMBL" id="JAPQKN010000007">
    <property type="protein sequence ID" value="KAJ5153459.1"/>
    <property type="molecule type" value="Genomic_DNA"/>
</dbReference>
<reference evidence="1" key="2">
    <citation type="journal article" date="2023" name="IMA Fungus">
        <title>Comparative genomic study of the Penicillium genus elucidates a diverse pangenome and 15 lateral gene transfer events.</title>
        <authorList>
            <person name="Petersen C."/>
            <person name="Sorensen T."/>
            <person name="Nielsen M.R."/>
            <person name="Sondergaard T.E."/>
            <person name="Sorensen J.L."/>
            <person name="Fitzpatrick D.A."/>
            <person name="Frisvad J.C."/>
            <person name="Nielsen K.L."/>
        </authorList>
    </citation>
    <scope>NUCLEOTIDE SEQUENCE</scope>
    <source>
        <strain evidence="1">IBT 26290</strain>
    </source>
</reference>